<dbReference type="PANTHER" id="PTHR43159:SF2">
    <property type="entry name" value="ENOYL-[ACYL-CARRIER-PROTEIN] REDUCTASE [NADH], CHLOROPLASTIC"/>
    <property type="match status" value="1"/>
</dbReference>
<comment type="catalytic activity">
    <reaction evidence="8">
        <text>a 2,3-saturated acyl-[ACP] + NAD(+) = a (2E)-enoyl-[ACP] + NADH + H(+)</text>
        <dbReference type="Rhea" id="RHEA:10240"/>
        <dbReference type="Rhea" id="RHEA-COMP:9925"/>
        <dbReference type="Rhea" id="RHEA-COMP:9926"/>
        <dbReference type="ChEBI" id="CHEBI:15378"/>
        <dbReference type="ChEBI" id="CHEBI:57540"/>
        <dbReference type="ChEBI" id="CHEBI:57945"/>
        <dbReference type="ChEBI" id="CHEBI:78784"/>
        <dbReference type="ChEBI" id="CHEBI:78785"/>
        <dbReference type="EC" id="1.3.1.9"/>
    </reaction>
</comment>
<evidence type="ECO:0000256" key="1">
    <source>
        <dbReference type="ARBA" id="ARBA00005189"/>
    </source>
</evidence>
<dbReference type="InterPro" id="IPR002347">
    <property type="entry name" value="SDR_fam"/>
</dbReference>
<sequence length="253" mass="27170">MMSGILDGKKIVIMGVANKRSLAYGCFQALEAQGAQIVLTYQNERMLRSLNKFIDESVTKVECDVSDPENVQATFKTIHESIGNIDGIIHAIAYADPEDLQGETTDASLDSFTKAQGISVYSLISVAKYGREIMNEGGSIVTLTYMGSERAVPNYNIMGIAKAGLEASVRYLARDLASQKIRVNAISAGAIKTLAVTGVKDYNKLIEISNERSVDGEGITAREVGNTAAFLLSSLSTGIVGDTIYVDKGTHLM</sequence>
<keyword evidence="8 11" id="KW-0520">NAD</keyword>
<comment type="similarity">
    <text evidence="2 8">Belongs to the short-chain dehydrogenases/reductases (SDR) family. FabI subfamily.</text>
</comment>
<feature type="binding site" evidence="11">
    <location>
        <position position="15"/>
    </location>
    <ligand>
        <name>NAD(+)</name>
        <dbReference type="ChEBI" id="CHEBI:57540"/>
    </ligand>
</feature>
<dbReference type="Gene3D" id="3.40.50.720">
    <property type="entry name" value="NAD(P)-binding Rossmann-like Domain"/>
    <property type="match status" value="1"/>
</dbReference>
<evidence type="ECO:0000256" key="4">
    <source>
        <dbReference type="ARBA" id="ARBA00022832"/>
    </source>
</evidence>
<accession>A0A0R1LRX4</accession>
<dbReference type="AlphaFoldDB" id="A0A0R1LRX4"/>
<keyword evidence="4" id="KW-0276">Fatty acid metabolism</keyword>
<feature type="site" description="Involved in acyl-ACP binding" evidence="12">
    <location>
        <position position="204"/>
    </location>
</feature>
<evidence type="ECO:0000256" key="2">
    <source>
        <dbReference type="ARBA" id="ARBA00009233"/>
    </source>
</evidence>
<dbReference type="PANTHER" id="PTHR43159">
    <property type="entry name" value="ENOYL-[ACYL-CARRIER-PROTEIN] REDUCTASE"/>
    <property type="match status" value="1"/>
</dbReference>
<proteinExistence type="inferred from homology"/>
<keyword evidence="7 8" id="KW-0275">Fatty acid biosynthesis</keyword>
<feature type="binding site" evidence="11">
    <location>
        <position position="162"/>
    </location>
    <ligand>
        <name>NAD(+)</name>
        <dbReference type="ChEBI" id="CHEBI:57540"/>
    </ligand>
</feature>
<feature type="active site" description="Proton acceptor" evidence="9">
    <location>
        <position position="145"/>
    </location>
</feature>
<comment type="pathway">
    <text evidence="1">Lipid metabolism.</text>
</comment>
<evidence type="ECO:0000313" key="14">
    <source>
        <dbReference type="Proteomes" id="UP000051160"/>
    </source>
</evidence>
<keyword evidence="5 8" id="KW-0560">Oxidoreductase</keyword>
<feature type="binding site" evidence="10">
    <location>
        <position position="95"/>
    </location>
    <ligand>
        <name>substrate</name>
    </ligand>
</feature>
<protein>
    <recommendedName>
        <fullName evidence="8">Enoyl-[acyl-carrier-protein] reductase [NADH]</fullName>
        <ecNumber evidence="8">1.3.1.9</ecNumber>
    </recommendedName>
</protein>
<dbReference type="Gene3D" id="1.10.8.400">
    <property type="entry name" value="Enoyl acyl carrier protein reductase"/>
    <property type="match status" value="1"/>
</dbReference>
<evidence type="ECO:0000256" key="12">
    <source>
        <dbReference type="PIRSR" id="PIRSR000094-4"/>
    </source>
</evidence>
<evidence type="ECO:0000256" key="3">
    <source>
        <dbReference type="ARBA" id="ARBA00022516"/>
    </source>
</evidence>
<keyword evidence="6" id="KW-0443">Lipid metabolism</keyword>
<dbReference type="PRINTS" id="PR00081">
    <property type="entry name" value="GDHRDH"/>
</dbReference>
<evidence type="ECO:0000256" key="7">
    <source>
        <dbReference type="ARBA" id="ARBA00023160"/>
    </source>
</evidence>
<dbReference type="GO" id="GO:0004318">
    <property type="term" value="F:enoyl-[acyl-carrier-protein] reductase (NADH) activity"/>
    <property type="evidence" value="ECO:0007669"/>
    <property type="project" value="UniProtKB-EC"/>
</dbReference>
<evidence type="ECO:0000256" key="11">
    <source>
        <dbReference type="PIRSR" id="PIRSR000094-3"/>
    </source>
</evidence>
<dbReference type="Proteomes" id="UP000051160">
    <property type="component" value="Unassembled WGS sequence"/>
</dbReference>
<evidence type="ECO:0000313" key="13">
    <source>
        <dbReference type="EMBL" id="KRK98461.1"/>
    </source>
</evidence>
<dbReference type="Pfam" id="PF13561">
    <property type="entry name" value="adh_short_C2"/>
    <property type="match status" value="1"/>
</dbReference>
<evidence type="ECO:0000256" key="8">
    <source>
        <dbReference type="PIRNR" id="PIRNR000094"/>
    </source>
</evidence>
<evidence type="ECO:0000256" key="5">
    <source>
        <dbReference type="ARBA" id="ARBA00023002"/>
    </source>
</evidence>
<dbReference type="PATRIC" id="fig|1423776.4.peg.189"/>
<feature type="binding site" evidence="11">
    <location>
        <begin position="191"/>
        <end position="195"/>
    </location>
    <ligand>
        <name>NAD(+)</name>
        <dbReference type="ChEBI" id="CHEBI:57540"/>
    </ligand>
</feature>
<dbReference type="GO" id="GO:0006633">
    <property type="term" value="P:fatty acid biosynthetic process"/>
    <property type="evidence" value="ECO:0007669"/>
    <property type="project" value="UniProtKB-KW"/>
</dbReference>
<dbReference type="InterPro" id="IPR014358">
    <property type="entry name" value="Enoyl-ACP_Rdtase_NADH"/>
</dbReference>
<reference evidence="13 14" key="1">
    <citation type="journal article" date="2015" name="Genome Announc.">
        <title>Expanding the biotechnology potential of lactobacilli through comparative genomics of 213 strains and associated genera.</title>
        <authorList>
            <person name="Sun Z."/>
            <person name="Harris H.M."/>
            <person name="McCann A."/>
            <person name="Guo C."/>
            <person name="Argimon S."/>
            <person name="Zhang W."/>
            <person name="Yang X."/>
            <person name="Jeffery I.B."/>
            <person name="Cooney J.C."/>
            <person name="Kagawa T.F."/>
            <person name="Liu W."/>
            <person name="Song Y."/>
            <person name="Salvetti E."/>
            <person name="Wrobel A."/>
            <person name="Rasinkangas P."/>
            <person name="Parkhill J."/>
            <person name="Rea M.C."/>
            <person name="O'Sullivan O."/>
            <person name="Ritari J."/>
            <person name="Douillard F.P."/>
            <person name="Paul Ross R."/>
            <person name="Yang R."/>
            <person name="Briner A.E."/>
            <person name="Felis G.E."/>
            <person name="de Vos W.M."/>
            <person name="Barrangou R."/>
            <person name="Klaenhammer T.R."/>
            <person name="Caufield P.W."/>
            <person name="Cui Y."/>
            <person name="Zhang H."/>
            <person name="O'Toole P.W."/>
        </authorList>
    </citation>
    <scope>NUCLEOTIDE SEQUENCE [LARGE SCALE GENOMIC DNA]</scope>
    <source>
        <strain evidence="13 14">DSM 19909</strain>
    </source>
</reference>
<feature type="site" description="Involved in acyl-ACP binding" evidence="12">
    <location>
        <position position="200"/>
    </location>
</feature>
<dbReference type="EMBL" id="AZEE01000027">
    <property type="protein sequence ID" value="KRK98461.1"/>
    <property type="molecule type" value="Genomic_DNA"/>
</dbReference>
<dbReference type="InterPro" id="IPR036291">
    <property type="entry name" value="NAD(P)-bd_dom_sf"/>
</dbReference>
<comment type="caution">
    <text evidence="13">The sequence shown here is derived from an EMBL/GenBank/DDBJ whole genome shotgun (WGS) entry which is preliminary data.</text>
</comment>
<gene>
    <name evidence="13" type="ORF">FD04_GL000191</name>
</gene>
<dbReference type="PIRSF" id="PIRSF000094">
    <property type="entry name" value="Enoyl-ACP_rdct"/>
    <property type="match status" value="1"/>
</dbReference>
<feature type="site" description="Involved in acyl-ACP binding" evidence="12">
    <location>
        <position position="203"/>
    </location>
</feature>
<feature type="binding site" evidence="11">
    <location>
        <begin position="64"/>
        <end position="65"/>
    </location>
    <ligand>
        <name>NAD(+)</name>
        <dbReference type="ChEBI" id="CHEBI:57540"/>
    </ligand>
</feature>
<dbReference type="STRING" id="1423776.FD04_GL000191"/>
<dbReference type="NCBIfam" id="NF004748">
    <property type="entry name" value="PRK06079.1"/>
    <property type="match status" value="1"/>
</dbReference>
<name>A0A0R1LRX4_9LACO</name>
<keyword evidence="14" id="KW-1185">Reference proteome</keyword>
<evidence type="ECO:0000256" key="10">
    <source>
        <dbReference type="PIRSR" id="PIRSR000094-2"/>
    </source>
</evidence>
<feature type="binding site" evidence="11">
    <location>
        <position position="92"/>
    </location>
    <ligand>
        <name>NAD(+)</name>
        <dbReference type="ChEBI" id="CHEBI:57540"/>
    </ligand>
</feature>
<dbReference type="EC" id="1.3.1.9" evidence="8"/>
<keyword evidence="3 8" id="KW-0444">Lipid biosynthesis</keyword>
<organism evidence="13 14">
    <name type="scientific">Secundilactobacillus odoratitofui DSM 19909 = JCM 15043</name>
    <dbReference type="NCBI Taxonomy" id="1423776"/>
    <lineage>
        <taxon>Bacteria</taxon>
        <taxon>Bacillati</taxon>
        <taxon>Bacillota</taxon>
        <taxon>Bacilli</taxon>
        <taxon>Lactobacillales</taxon>
        <taxon>Lactobacillaceae</taxon>
        <taxon>Secundilactobacillus</taxon>
    </lineage>
</organism>
<feature type="active site" description="Proton acceptor" evidence="9">
    <location>
        <position position="155"/>
    </location>
</feature>
<evidence type="ECO:0000256" key="6">
    <source>
        <dbReference type="ARBA" id="ARBA00023098"/>
    </source>
</evidence>
<dbReference type="SUPFAM" id="SSF51735">
    <property type="entry name" value="NAD(P)-binding Rossmann-fold domains"/>
    <property type="match status" value="1"/>
</dbReference>
<evidence type="ECO:0000256" key="9">
    <source>
        <dbReference type="PIRSR" id="PIRSR000094-1"/>
    </source>
</evidence>
<feature type="binding site" evidence="11">
    <location>
        <position position="42"/>
    </location>
    <ligand>
        <name>NAD(+)</name>
        <dbReference type="ChEBI" id="CHEBI:57540"/>
    </ligand>
</feature>
<dbReference type="CDD" id="cd05372">
    <property type="entry name" value="ENR_SDR"/>
    <property type="match status" value="1"/>
</dbReference>